<dbReference type="AlphaFoldDB" id="A0A9K3GJH4"/>
<organism evidence="2 3">
    <name type="scientific">Kipferlia bialata</name>
    <dbReference type="NCBI Taxonomy" id="797122"/>
    <lineage>
        <taxon>Eukaryota</taxon>
        <taxon>Metamonada</taxon>
        <taxon>Carpediemonas-like organisms</taxon>
        <taxon>Kipferlia</taxon>
    </lineage>
</organism>
<feature type="region of interest" description="Disordered" evidence="1">
    <location>
        <begin position="26"/>
        <end position="53"/>
    </location>
</feature>
<evidence type="ECO:0000313" key="3">
    <source>
        <dbReference type="Proteomes" id="UP000265618"/>
    </source>
</evidence>
<evidence type="ECO:0000256" key="1">
    <source>
        <dbReference type="SAM" id="MobiDB-lite"/>
    </source>
</evidence>
<reference evidence="2 3" key="1">
    <citation type="journal article" date="2018" name="PLoS ONE">
        <title>The draft genome of Kipferlia bialata reveals reductive genome evolution in fornicate parasites.</title>
        <authorList>
            <person name="Tanifuji G."/>
            <person name="Takabayashi S."/>
            <person name="Kume K."/>
            <person name="Takagi M."/>
            <person name="Nakayama T."/>
            <person name="Kamikawa R."/>
            <person name="Inagaki Y."/>
            <person name="Hashimoto T."/>
        </authorList>
    </citation>
    <scope>NUCLEOTIDE SEQUENCE [LARGE SCALE GENOMIC DNA]</scope>
    <source>
        <strain evidence="2">NY0173</strain>
    </source>
</reference>
<evidence type="ECO:0000313" key="2">
    <source>
        <dbReference type="EMBL" id="GIQ86159.1"/>
    </source>
</evidence>
<dbReference type="EMBL" id="BDIP01002352">
    <property type="protein sequence ID" value="GIQ86159.1"/>
    <property type="molecule type" value="Genomic_DNA"/>
</dbReference>
<proteinExistence type="predicted"/>
<protein>
    <submittedName>
        <fullName evidence="2">Uncharacterized protein</fullName>
    </submittedName>
</protein>
<dbReference type="Proteomes" id="UP000265618">
    <property type="component" value="Unassembled WGS sequence"/>
</dbReference>
<comment type="caution">
    <text evidence="2">The sequence shown here is derived from an EMBL/GenBank/DDBJ whole genome shotgun (WGS) entry which is preliminary data.</text>
</comment>
<sequence length="90" mass="10246">MGRRDLRQERLCEEWVRYRMDATAEMGEKGSEAVESAADHPTETDTDAIDTRHPSSPLLCLLRESPPVCGVRRRGPLPCHGWYRPLTLDP</sequence>
<accession>A0A9K3GJH4</accession>
<keyword evidence="3" id="KW-1185">Reference proteome</keyword>
<gene>
    <name evidence="2" type="ORF">KIPB_007959</name>
</gene>
<name>A0A9K3GJH4_9EUKA</name>